<organism evidence="2 3">
    <name type="scientific">Geranomyces variabilis</name>
    <dbReference type="NCBI Taxonomy" id="109894"/>
    <lineage>
        <taxon>Eukaryota</taxon>
        <taxon>Fungi</taxon>
        <taxon>Fungi incertae sedis</taxon>
        <taxon>Chytridiomycota</taxon>
        <taxon>Chytridiomycota incertae sedis</taxon>
        <taxon>Chytridiomycetes</taxon>
        <taxon>Spizellomycetales</taxon>
        <taxon>Powellomycetaceae</taxon>
        <taxon>Geranomyces</taxon>
    </lineage>
</organism>
<proteinExistence type="predicted"/>
<evidence type="ECO:0000313" key="3">
    <source>
        <dbReference type="Proteomes" id="UP001212152"/>
    </source>
</evidence>
<sequence length="229" mass="24679">METWSAAQLAANISLLGPDFAAAWAGSSLTGRNLAEAPTADVPNLLRDAGVTSLGIRKKLARAIEAWKLVATRDIHIPTPATQKELTTSKPENTHIKGEKRPAAAVTAEDVRSVYKSTAPVTGSTPTPTPSKKSVPPPPTFKRRRIAPQFLGAAKEERISAKPGPLEDWTARKEDALNRNIIDTIGYARKLDADAAGEAVDEFAPDASSDEDEQEMERILNEEEFGAEQ</sequence>
<feature type="compositionally biased region" description="Basic and acidic residues" evidence="1">
    <location>
        <begin position="92"/>
        <end position="102"/>
    </location>
</feature>
<feature type="region of interest" description="Disordered" evidence="1">
    <location>
        <begin position="203"/>
        <end position="229"/>
    </location>
</feature>
<dbReference type="Proteomes" id="UP001212152">
    <property type="component" value="Unassembled WGS sequence"/>
</dbReference>
<feature type="compositionally biased region" description="Acidic residues" evidence="1">
    <location>
        <begin position="203"/>
        <end position="215"/>
    </location>
</feature>
<keyword evidence="3" id="KW-1185">Reference proteome</keyword>
<accession>A0AAD5TRA5</accession>
<protein>
    <submittedName>
        <fullName evidence="2">Uncharacterized protein</fullName>
    </submittedName>
</protein>
<dbReference type="EMBL" id="JADGJQ010000002">
    <property type="protein sequence ID" value="KAJ3185063.1"/>
    <property type="molecule type" value="Genomic_DNA"/>
</dbReference>
<reference evidence="2" key="1">
    <citation type="submission" date="2020-05" db="EMBL/GenBank/DDBJ databases">
        <title>Phylogenomic resolution of chytrid fungi.</title>
        <authorList>
            <person name="Stajich J.E."/>
            <person name="Amses K."/>
            <person name="Simmons R."/>
            <person name="Seto K."/>
            <person name="Myers J."/>
            <person name="Bonds A."/>
            <person name="Quandt C.A."/>
            <person name="Barry K."/>
            <person name="Liu P."/>
            <person name="Grigoriev I."/>
            <person name="Longcore J.E."/>
            <person name="James T.Y."/>
        </authorList>
    </citation>
    <scope>NUCLEOTIDE SEQUENCE</scope>
    <source>
        <strain evidence="2">JEL0379</strain>
    </source>
</reference>
<feature type="compositionally biased region" description="Low complexity" evidence="1">
    <location>
        <begin position="117"/>
        <end position="134"/>
    </location>
</feature>
<dbReference type="AlphaFoldDB" id="A0AAD5TRA5"/>
<evidence type="ECO:0000313" key="2">
    <source>
        <dbReference type="EMBL" id="KAJ3185063.1"/>
    </source>
</evidence>
<gene>
    <name evidence="2" type="ORF">HDU87_002629</name>
</gene>
<comment type="caution">
    <text evidence="2">The sequence shown here is derived from an EMBL/GenBank/DDBJ whole genome shotgun (WGS) entry which is preliminary data.</text>
</comment>
<evidence type="ECO:0000256" key="1">
    <source>
        <dbReference type="SAM" id="MobiDB-lite"/>
    </source>
</evidence>
<feature type="region of interest" description="Disordered" evidence="1">
    <location>
        <begin position="84"/>
        <end position="143"/>
    </location>
</feature>
<name>A0AAD5TRA5_9FUNG</name>